<dbReference type="InterPro" id="IPR009326">
    <property type="entry name" value="DUF984"/>
</dbReference>
<dbReference type="InterPro" id="IPR015947">
    <property type="entry name" value="PUA-like_sf"/>
</dbReference>
<dbReference type="PIRSF" id="PIRSF021320">
    <property type="entry name" value="DUF984"/>
    <property type="match status" value="1"/>
</dbReference>
<evidence type="ECO:0000313" key="3">
    <source>
        <dbReference type="Proteomes" id="UP001549164"/>
    </source>
</evidence>
<protein>
    <submittedName>
        <fullName evidence="2">Uncharacterized protein YhfF</fullName>
    </submittedName>
</protein>
<feature type="domain" description="ASCH" evidence="1">
    <location>
        <begin position="14"/>
        <end position="132"/>
    </location>
</feature>
<comment type="caution">
    <text evidence="2">The sequence shown here is derived from an EMBL/GenBank/DDBJ whole genome shotgun (WGS) entry which is preliminary data.</text>
</comment>
<organism evidence="2 3">
    <name type="scientific">Martelella mangrovi</name>
    <dbReference type="NCBI Taxonomy" id="1397477"/>
    <lineage>
        <taxon>Bacteria</taxon>
        <taxon>Pseudomonadati</taxon>
        <taxon>Pseudomonadota</taxon>
        <taxon>Alphaproteobacteria</taxon>
        <taxon>Hyphomicrobiales</taxon>
        <taxon>Aurantimonadaceae</taxon>
        <taxon>Martelella</taxon>
    </lineage>
</organism>
<dbReference type="SUPFAM" id="SSF88697">
    <property type="entry name" value="PUA domain-like"/>
    <property type="match status" value="1"/>
</dbReference>
<keyword evidence="3" id="KW-1185">Reference proteome</keyword>
<dbReference type="EMBL" id="JBEPLY010000004">
    <property type="protein sequence ID" value="MET3599567.1"/>
    <property type="molecule type" value="Genomic_DNA"/>
</dbReference>
<accession>A0ABV2IBG6</accession>
<reference evidence="2 3" key="1">
    <citation type="submission" date="2024-06" db="EMBL/GenBank/DDBJ databases">
        <title>Genomic Encyclopedia of Type Strains, Phase IV (KMG-IV): sequencing the most valuable type-strain genomes for metagenomic binning, comparative biology and taxonomic classification.</title>
        <authorList>
            <person name="Goeker M."/>
        </authorList>
    </citation>
    <scope>NUCLEOTIDE SEQUENCE [LARGE SCALE GENOMIC DNA]</scope>
    <source>
        <strain evidence="2 3">DSM 28102</strain>
    </source>
</reference>
<name>A0ABV2IBG6_9HYPH</name>
<dbReference type="InterPro" id="IPR007374">
    <property type="entry name" value="ASCH_domain"/>
</dbReference>
<proteinExistence type="predicted"/>
<dbReference type="Pfam" id="PF04266">
    <property type="entry name" value="ASCH"/>
    <property type="match status" value="1"/>
</dbReference>
<dbReference type="Proteomes" id="UP001549164">
    <property type="component" value="Unassembled WGS sequence"/>
</dbReference>
<dbReference type="SMART" id="SM01022">
    <property type="entry name" value="ASCH"/>
    <property type="match status" value="1"/>
</dbReference>
<sequence>MMQLPERYKGAVTFAFGDTPALMDELLALVIAGKKTATCGALRDVREAGEPMPSVGRRDIVLDGRGQPAAVIETTEVSIRRFDEVDAAFAHDEGEGDRSLATWRQEHQAYFERNGGFAPDMELICERFRLVEVLGAEDNV</sequence>
<dbReference type="CDD" id="cd06553">
    <property type="entry name" value="ASCH_Ef3133_like"/>
    <property type="match status" value="1"/>
</dbReference>
<dbReference type="PANTHER" id="PTHR39203">
    <property type="entry name" value="CYTOPLASMIC PROTEIN-RELATED"/>
    <property type="match status" value="1"/>
</dbReference>
<dbReference type="Gene3D" id="3.10.400.10">
    <property type="entry name" value="Sulfate adenylyltransferase"/>
    <property type="match status" value="1"/>
</dbReference>
<dbReference type="PANTHER" id="PTHR39203:SF1">
    <property type="entry name" value="CYTOPLASMIC PROTEIN"/>
    <property type="match status" value="1"/>
</dbReference>
<gene>
    <name evidence="2" type="ORF">ABID12_001506</name>
</gene>
<evidence type="ECO:0000313" key="2">
    <source>
        <dbReference type="EMBL" id="MET3599567.1"/>
    </source>
</evidence>
<evidence type="ECO:0000259" key="1">
    <source>
        <dbReference type="SMART" id="SM01022"/>
    </source>
</evidence>